<dbReference type="InterPro" id="IPR006483">
    <property type="entry name" value="CRISPR-assoc_Cas3_HD"/>
</dbReference>
<evidence type="ECO:0000256" key="2">
    <source>
        <dbReference type="ARBA" id="ARBA00009046"/>
    </source>
</evidence>
<keyword evidence="11" id="KW-0540">Nuclease</keyword>
<dbReference type="CDD" id="cd09641">
    <property type="entry name" value="Cas3''_I"/>
    <property type="match status" value="1"/>
</dbReference>
<comment type="similarity">
    <text evidence="2">In the central section; belongs to the CRISPR-associated helicase Cas3 family.</text>
</comment>
<keyword evidence="11" id="KW-0255">Endonuclease</keyword>
<dbReference type="GO" id="GO:0004519">
    <property type="term" value="F:endonuclease activity"/>
    <property type="evidence" value="ECO:0007669"/>
    <property type="project" value="UniProtKB-KW"/>
</dbReference>
<gene>
    <name evidence="11" type="ORF">DWV29_03635</name>
</gene>
<evidence type="ECO:0000256" key="1">
    <source>
        <dbReference type="ARBA" id="ARBA00006847"/>
    </source>
</evidence>
<evidence type="ECO:0000256" key="5">
    <source>
        <dbReference type="ARBA" id="ARBA00022801"/>
    </source>
</evidence>
<comment type="caution">
    <text evidence="11">The sequence shown here is derived from an EMBL/GenBank/DDBJ whole genome shotgun (WGS) entry which is preliminary data.</text>
</comment>
<dbReference type="Proteomes" id="UP000283880">
    <property type="component" value="Unassembled WGS sequence"/>
</dbReference>
<dbReference type="GO" id="GO:0004386">
    <property type="term" value="F:helicase activity"/>
    <property type="evidence" value="ECO:0007669"/>
    <property type="project" value="UniProtKB-KW"/>
</dbReference>
<dbReference type="Gene3D" id="1.10.3210.30">
    <property type="match status" value="1"/>
</dbReference>
<feature type="domain" description="HD Cas3-type" evidence="10">
    <location>
        <begin position="10"/>
        <end position="192"/>
    </location>
</feature>
<keyword evidence="3" id="KW-0479">Metal-binding</keyword>
<dbReference type="NCBIfam" id="TIGR01596">
    <property type="entry name" value="cas3_HD"/>
    <property type="match status" value="1"/>
</dbReference>
<keyword evidence="6" id="KW-0347">Helicase</keyword>
<dbReference type="Gene3D" id="3.40.50.300">
    <property type="entry name" value="P-loop containing nucleotide triphosphate hydrolases"/>
    <property type="match status" value="2"/>
</dbReference>
<feature type="coiled-coil region" evidence="9">
    <location>
        <begin position="212"/>
        <end position="239"/>
    </location>
</feature>
<dbReference type="GO" id="GO:0046872">
    <property type="term" value="F:metal ion binding"/>
    <property type="evidence" value="ECO:0007669"/>
    <property type="project" value="UniProtKB-KW"/>
</dbReference>
<reference evidence="11 12" key="1">
    <citation type="submission" date="2018-08" db="EMBL/GenBank/DDBJ databases">
        <title>A genome reference for cultivated species of the human gut microbiota.</title>
        <authorList>
            <person name="Zou Y."/>
            <person name="Xue W."/>
            <person name="Luo G."/>
        </authorList>
    </citation>
    <scope>NUCLEOTIDE SEQUENCE [LARGE SCALE GENOMIC DNA]</scope>
    <source>
        <strain evidence="11 12">AF04-15</strain>
    </source>
</reference>
<evidence type="ECO:0000256" key="8">
    <source>
        <dbReference type="ARBA" id="ARBA00023118"/>
    </source>
</evidence>
<dbReference type="InterPro" id="IPR054712">
    <property type="entry name" value="Cas3-like_dom"/>
</dbReference>
<dbReference type="GO" id="GO:0005524">
    <property type="term" value="F:ATP binding"/>
    <property type="evidence" value="ECO:0007669"/>
    <property type="project" value="UniProtKB-KW"/>
</dbReference>
<organism evidence="11 12">
    <name type="scientific">Enterocloster asparagiformis</name>
    <dbReference type="NCBI Taxonomy" id="333367"/>
    <lineage>
        <taxon>Bacteria</taxon>
        <taxon>Bacillati</taxon>
        <taxon>Bacillota</taxon>
        <taxon>Clostridia</taxon>
        <taxon>Lachnospirales</taxon>
        <taxon>Lachnospiraceae</taxon>
        <taxon>Enterocloster</taxon>
    </lineage>
</organism>
<evidence type="ECO:0000256" key="7">
    <source>
        <dbReference type="ARBA" id="ARBA00022840"/>
    </source>
</evidence>
<accession>A0A413FJ82</accession>
<keyword evidence="4" id="KW-0547">Nucleotide-binding</keyword>
<evidence type="ECO:0000313" key="12">
    <source>
        <dbReference type="Proteomes" id="UP000283880"/>
    </source>
</evidence>
<evidence type="ECO:0000313" key="11">
    <source>
        <dbReference type="EMBL" id="RGX31902.1"/>
    </source>
</evidence>
<dbReference type="PROSITE" id="PS51643">
    <property type="entry name" value="HD_CAS3"/>
    <property type="match status" value="1"/>
</dbReference>
<protein>
    <submittedName>
        <fullName evidence="11">CRISPR-associated endonuclease Cas3</fullName>
    </submittedName>
</protein>
<dbReference type="SUPFAM" id="SSF52540">
    <property type="entry name" value="P-loop containing nucleoside triphosphate hydrolases"/>
    <property type="match status" value="1"/>
</dbReference>
<dbReference type="InterPro" id="IPR011545">
    <property type="entry name" value="DEAD/DEAH_box_helicase_dom"/>
</dbReference>
<evidence type="ECO:0000259" key="10">
    <source>
        <dbReference type="PROSITE" id="PS51643"/>
    </source>
</evidence>
<evidence type="ECO:0000256" key="9">
    <source>
        <dbReference type="SAM" id="Coils"/>
    </source>
</evidence>
<dbReference type="GO" id="GO:0003676">
    <property type="term" value="F:nucleic acid binding"/>
    <property type="evidence" value="ECO:0007669"/>
    <property type="project" value="InterPro"/>
</dbReference>
<sequence length="760" mass="87049">MKYLAHSKAYCGYDQSYGEHIWGVYQWGQHTLAKWKAFLPEDIYRRVERWLLLTLKFHDLGKLEDQNQARLHDENDCGRLPYPHQYAGARYLYHIYGDMFGAMLIYGHHRPGLPNWGAERINSTPFCSAFTKNEEERTALQTYTDNMIDKLLSTHLEATGRDAVEFEKMKDRPASSLEVRMMLSCLVNADWNDTARKGFNTDETLPQWETFLKRLDSYLARLQNKVSSEENEDRRILNDLRTEFYQECRAHFPVDQGAAVYNGDACVGTGKTTAFLALALRLAEKNQLRHIFLISPMIALLEYVEQVVRKAVAPDEKQGNEAVSVVHSRAEYHTPRLRDLANSWETPFVLTTAVAFYETLAANEPAHLKKLHELPGSVIILDEFHASAPAECLPVIWKWLGELSRNWGCSVILSSGTMVHFWENERFKRLFGKNEPFPIPKPILSEELQRKMEEMDRKRVQKRLSPEDLEQCQFSQIDDLLDFALAHEGPRVILAETREAAARIAFELKQRGKQVSHLSNAFTPEDCERKLQEIEAVLGRSEADAEKNDWTMVATTYAAMGLDLSFRNGFCQVLSCDIYLQLLGRISRNQEYPDAGLWAFELFDPKLPENRGIGAGKGVWREIIRNKYGGTPVWSLPPSQLASYAFKEESKRRPGLADWQRFFLEKEGTFEFSTMARDFKIISNESQALAVVDPKLVRAIRAGVYCDRAELQRKSVSLYKSQVTRLELSPIVNGEDLYALPPGQYDAELLGCFKGVIGKN</sequence>
<dbReference type="AlphaFoldDB" id="A0A413FJ82"/>
<name>A0A413FJ82_9FIRM</name>
<evidence type="ECO:0000256" key="6">
    <source>
        <dbReference type="ARBA" id="ARBA00022806"/>
    </source>
</evidence>
<dbReference type="Pfam" id="PF00270">
    <property type="entry name" value="DEAD"/>
    <property type="match status" value="1"/>
</dbReference>
<keyword evidence="9" id="KW-0175">Coiled coil</keyword>
<dbReference type="GO" id="GO:0051607">
    <property type="term" value="P:defense response to virus"/>
    <property type="evidence" value="ECO:0007669"/>
    <property type="project" value="UniProtKB-KW"/>
</dbReference>
<keyword evidence="5" id="KW-0378">Hydrolase</keyword>
<evidence type="ECO:0000256" key="3">
    <source>
        <dbReference type="ARBA" id="ARBA00022723"/>
    </source>
</evidence>
<dbReference type="GO" id="GO:0016787">
    <property type="term" value="F:hydrolase activity"/>
    <property type="evidence" value="ECO:0007669"/>
    <property type="project" value="UniProtKB-KW"/>
</dbReference>
<dbReference type="Pfam" id="PF22590">
    <property type="entry name" value="Cas3-like_C_2"/>
    <property type="match status" value="1"/>
</dbReference>
<keyword evidence="7" id="KW-0067">ATP-binding</keyword>
<comment type="similarity">
    <text evidence="1">In the N-terminal section; belongs to the CRISPR-associated nuclease Cas3-HD family.</text>
</comment>
<evidence type="ECO:0000256" key="4">
    <source>
        <dbReference type="ARBA" id="ARBA00022741"/>
    </source>
</evidence>
<proteinExistence type="inferred from homology"/>
<dbReference type="EMBL" id="QSBM01000002">
    <property type="protein sequence ID" value="RGX31902.1"/>
    <property type="molecule type" value="Genomic_DNA"/>
</dbReference>
<dbReference type="InterPro" id="IPR038257">
    <property type="entry name" value="CRISPR-assoc_Cas3_HD_sf"/>
</dbReference>
<dbReference type="OrthoDB" id="9810236at2"/>
<dbReference type="RefSeq" id="WP_007713425.1">
    <property type="nucleotide sequence ID" value="NZ_JAWYJI010000205.1"/>
</dbReference>
<dbReference type="InterPro" id="IPR027417">
    <property type="entry name" value="P-loop_NTPase"/>
</dbReference>
<keyword evidence="8" id="KW-0051">Antiviral defense</keyword>